<proteinExistence type="predicted"/>
<sequence length="282" mass="30957">MLNLKDQAEGLRTLLGNRGNKSFIVLSALNPIDRNAILLNISAAIIHGGESVNLIDANRNSDGISSILKNKPANSPAKTNNYLSLITPSIKSNVNRIGVTKVFKTAEAPENQLRPLNEILSLIEENTEQCTISFIDIDINDEITEHLEEITGGQVIVLVNNQENSIKKAYTLLKKLSKKISELKVYIVVNGSDKEESQLIQRNIAITASNYLSISIASLGNIIHDEDLAKASKIGKSVFETSPESQSVDVFKEIASNILKEPTITRKSQVSLSENYHPIEVQ</sequence>
<gene>
    <name evidence="1" type="ORF">AOC33_00305</name>
</gene>
<dbReference type="OrthoDB" id="5296586at2"/>
<dbReference type="SUPFAM" id="SSF52540">
    <property type="entry name" value="P-loop containing nucleoside triphosphate hydrolases"/>
    <property type="match status" value="1"/>
</dbReference>
<keyword evidence="2" id="KW-1185">Reference proteome</keyword>
<comment type="caution">
    <text evidence="1">The sequence shown here is derived from an EMBL/GenBank/DDBJ whole genome shotgun (WGS) entry which is preliminary data.</text>
</comment>
<evidence type="ECO:0000313" key="2">
    <source>
        <dbReference type="Proteomes" id="UP000215188"/>
    </source>
</evidence>
<organism evidence="1 2">
    <name type="scientific">Polynucleobacter cosmopolitanus</name>
    <dbReference type="NCBI Taxonomy" id="351345"/>
    <lineage>
        <taxon>Bacteria</taxon>
        <taxon>Pseudomonadati</taxon>
        <taxon>Pseudomonadota</taxon>
        <taxon>Betaproteobacteria</taxon>
        <taxon>Burkholderiales</taxon>
        <taxon>Burkholderiaceae</taxon>
        <taxon>Polynucleobacter</taxon>
    </lineage>
</organism>
<accession>A0A229FVU7</accession>
<name>A0A229FVU7_9BURK</name>
<protein>
    <submittedName>
        <fullName evidence="1">Uncharacterized protein</fullName>
    </submittedName>
</protein>
<dbReference type="EMBL" id="NJGG01000001">
    <property type="protein sequence ID" value="OXL15579.1"/>
    <property type="molecule type" value="Genomic_DNA"/>
</dbReference>
<reference evidence="1 2" key="1">
    <citation type="submission" date="2017-06" db="EMBL/GenBank/DDBJ databases">
        <title>Reclassification of a Polynucleobacter cosmopolitanus strain isolated from tropical Lake Victoria as Polynucleobacter victoriensis comb. nov.</title>
        <authorList>
            <person name="Hahn M.W."/>
        </authorList>
    </citation>
    <scope>NUCLEOTIDE SEQUENCE [LARGE SCALE GENOMIC DNA]</scope>
    <source>
        <strain evidence="1 2">MWH-MoIso2</strain>
    </source>
</reference>
<evidence type="ECO:0000313" key="1">
    <source>
        <dbReference type="EMBL" id="OXL15579.1"/>
    </source>
</evidence>
<dbReference type="RefSeq" id="WP_089514618.1">
    <property type="nucleotide sequence ID" value="NZ_NJGG01000001.1"/>
</dbReference>
<dbReference type="Gene3D" id="3.40.50.300">
    <property type="entry name" value="P-loop containing nucleotide triphosphate hydrolases"/>
    <property type="match status" value="1"/>
</dbReference>
<dbReference type="Proteomes" id="UP000215188">
    <property type="component" value="Unassembled WGS sequence"/>
</dbReference>
<dbReference type="InterPro" id="IPR027417">
    <property type="entry name" value="P-loop_NTPase"/>
</dbReference>
<dbReference type="AlphaFoldDB" id="A0A229FVU7"/>